<keyword evidence="5" id="KW-1185">Reference proteome</keyword>
<dbReference type="Proteomes" id="UP000825258">
    <property type="component" value="Chromosome"/>
</dbReference>
<evidence type="ECO:0000313" key="4">
    <source>
        <dbReference type="EMBL" id="BCY28963.1"/>
    </source>
</evidence>
<dbReference type="SUPFAM" id="SSF63825">
    <property type="entry name" value="YWTD domain"/>
    <property type="match status" value="1"/>
</dbReference>
<dbReference type="Pfam" id="PF18962">
    <property type="entry name" value="Por_Secre_tail"/>
    <property type="match status" value="1"/>
</dbReference>
<organism evidence="4 5">
    <name type="scientific">Flavobacterium okayamense</name>
    <dbReference type="NCBI Taxonomy" id="2830782"/>
    <lineage>
        <taxon>Bacteria</taxon>
        <taxon>Pseudomonadati</taxon>
        <taxon>Bacteroidota</taxon>
        <taxon>Flavobacteriia</taxon>
        <taxon>Flavobacteriales</taxon>
        <taxon>Flavobacteriaceae</taxon>
        <taxon>Flavobacterium</taxon>
    </lineage>
</organism>
<evidence type="ECO:0000313" key="5">
    <source>
        <dbReference type="Proteomes" id="UP000825258"/>
    </source>
</evidence>
<evidence type="ECO:0000256" key="1">
    <source>
        <dbReference type="ARBA" id="ARBA00022729"/>
    </source>
</evidence>
<sequence length="560" mass="62826">MRTITFILFFLITFLANAQYQFEQVADIWTGTNNSSPRDFVEYNDEIYFRATNQYQTELYKSNGSVGNIQLVKNINGGASSVPTPLFVFNNLLFFKATTTAEGEELWITDGTELGTIMLKDIWLGNASSQVFETPNPLKQYFIKNSELYFTARDQPAAFSLWKTDGTSTGTVKVFDPVGFVFGNEFIEFNGKWYFTGRNTDAMNPELYVTDGTEAGTNLFAEINPNTSNTLAAGSNPRHFQVYDGYLYFAADNGTIGEELYRTDGITVELVADIFPNNLNPAFGKSSSPNSFYIFNNDLYFVANTYDAGLNQILGRELFRYNTTEGLVFIKDIFPGNLNGSLTYERNYFFELNNELYFAACDGSNGTNVYEIYKTDGTNSGTVKVVDYSALGNTSFSSGLINSKQYTIINNRMYFNHGSQQIWVTDGSNSGTQQLTNTGLPNVPISNLNFKPISLNNSIYFGANSASSGVELWKLTETALSNSDFDLGDNKNFIYPNPTKDVINIDIQNNDVITEIYDVSGKLILKSIDKKIDISHLNNGVYFLRLTYDNTYQVHKIIKQ</sequence>
<keyword evidence="1 2" id="KW-0732">Signal</keyword>
<accession>A0ABM7S7S0</accession>
<name>A0ABM7S7S0_9FLAO</name>
<dbReference type="NCBIfam" id="TIGR04183">
    <property type="entry name" value="Por_Secre_tail"/>
    <property type="match status" value="1"/>
</dbReference>
<feature type="domain" description="Secretion system C-terminal sorting" evidence="3">
    <location>
        <begin position="494"/>
        <end position="558"/>
    </location>
</feature>
<dbReference type="EMBL" id="AP024749">
    <property type="protein sequence ID" value="BCY28963.1"/>
    <property type="molecule type" value="Genomic_DNA"/>
</dbReference>
<proteinExistence type="predicted"/>
<dbReference type="RefSeq" id="WP_221258067.1">
    <property type="nucleotide sequence ID" value="NZ_AP024749.1"/>
</dbReference>
<feature type="chain" id="PRO_5047473327" description="Secretion system C-terminal sorting domain-containing protein" evidence="2">
    <location>
        <begin position="19"/>
        <end position="560"/>
    </location>
</feature>
<gene>
    <name evidence="4" type="ORF">KK2020170_18310</name>
</gene>
<protein>
    <recommendedName>
        <fullName evidence="3">Secretion system C-terminal sorting domain-containing protein</fullName>
    </recommendedName>
</protein>
<reference evidence="4 5" key="1">
    <citation type="submission" date="2021-06" db="EMBL/GenBank/DDBJ databases">
        <title>Whole genome sequences of Flavobacterium sp. KK2020170 and assembly.</title>
        <authorList>
            <person name="Kitahara K."/>
            <person name="Miyoshi S."/>
            <person name="Uesaka K."/>
        </authorList>
    </citation>
    <scope>NUCLEOTIDE SEQUENCE [LARGE SCALE GENOMIC DNA]</scope>
    <source>
        <strain evidence="4 5">KK2020170</strain>
    </source>
</reference>
<dbReference type="InterPro" id="IPR026444">
    <property type="entry name" value="Secre_tail"/>
</dbReference>
<evidence type="ECO:0000256" key="2">
    <source>
        <dbReference type="SAM" id="SignalP"/>
    </source>
</evidence>
<feature type="signal peptide" evidence="2">
    <location>
        <begin position="1"/>
        <end position="18"/>
    </location>
</feature>
<evidence type="ECO:0000259" key="3">
    <source>
        <dbReference type="Pfam" id="PF18962"/>
    </source>
</evidence>